<evidence type="ECO:0000256" key="1">
    <source>
        <dbReference type="SAM" id="SignalP"/>
    </source>
</evidence>
<dbReference type="AlphaFoldDB" id="A0A0A1WSW2"/>
<dbReference type="GO" id="GO:0008061">
    <property type="term" value="F:chitin binding"/>
    <property type="evidence" value="ECO:0007669"/>
    <property type="project" value="InterPro"/>
</dbReference>
<dbReference type="Gene3D" id="2.170.140.10">
    <property type="entry name" value="Chitin binding domain"/>
    <property type="match status" value="1"/>
</dbReference>
<name>A0A0A1WSW2_ZEUCU</name>
<dbReference type="InterPro" id="IPR002557">
    <property type="entry name" value="Chitin-bd_dom"/>
</dbReference>
<protein>
    <submittedName>
        <fullName evidence="3">Endochitinase</fullName>
    </submittedName>
</protein>
<sequence length="99" mass="11105">MNSNERLIFITVMLFSLTLATGIPVDSSQYDLSNQNISNLCAEREVVGVVANPSDTDCTSYIHCYNQNGEWLTKLLKCPEGQFFDTSMGYCSRLYNCSL</sequence>
<accession>A0A0A1WSW2</accession>
<evidence type="ECO:0000259" key="2">
    <source>
        <dbReference type="PROSITE" id="PS50940"/>
    </source>
</evidence>
<dbReference type="SUPFAM" id="SSF57625">
    <property type="entry name" value="Invertebrate chitin-binding proteins"/>
    <property type="match status" value="1"/>
</dbReference>
<feature type="signal peptide" evidence="1">
    <location>
        <begin position="1"/>
        <end position="20"/>
    </location>
</feature>
<feature type="domain" description="Chitin-binding type-2" evidence="2">
    <location>
        <begin position="38"/>
        <end position="99"/>
    </location>
</feature>
<dbReference type="EMBL" id="GBXI01012571">
    <property type="protein sequence ID" value="JAD01721.1"/>
    <property type="molecule type" value="Transcribed_RNA"/>
</dbReference>
<feature type="chain" id="PRO_5001982673" evidence="1">
    <location>
        <begin position="21"/>
        <end position="99"/>
    </location>
</feature>
<reference evidence="3" key="2">
    <citation type="journal article" date="2015" name="Gigascience">
        <title>Reconstructing a comprehensive transcriptome assembly of a white-pupal translocated strain of the pest fruit fly Bactrocera cucurbitae.</title>
        <authorList>
            <person name="Sim S.B."/>
            <person name="Calla B."/>
            <person name="Hall B."/>
            <person name="DeRego T."/>
            <person name="Geib S.M."/>
        </authorList>
    </citation>
    <scope>NUCLEOTIDE SEQUENCE</scope>
</reference>
<dbReference type="PROSITE" id="PS50940">
    <property type="entry name" value="CHIT_BIND_II"/>
    <property type="match status" value="1"/>
</dbReference>
<proteinExistence type="predicted"/>
<dbReference type="InterPro" id="IPR036508">
    <property type="entry name" value="Chitin-bd_dom_sf"/>
</dbReference>
<dbReference type="Pfam" id="PF01607">
    <property type="entry name" value="CBM_14"/>
    <property type="match status" value="1"/>
</dbReference>
<evidence type="ECO:0000313" key="3">
    <source>
        <dbReference type="EMBL" id="JAD01721.1"/>
    </source>
</evidence>
<dbReference type="GO" id="GO:0005576">
    <property type="term" value="C:extracellular region"/>
    <property type="evidence" value="ECO:0007669"/>
    <property type="project" value="InterPro"/>
</dbReference>
<dbReference type="SMART" id="SM00494">
    <property type="entry name" value="ChtBD2"/>
    <property type="match status" value="1"/>
</dbReference>
<organism evidence="3">
    <name type="scientific">Zeugodacus cucurbitae</name>
    <name type="common">Melon fruit fly</name>
    <name type="synonym">Bactrocera cucurbitae</name>
    <dbReference type="NCBI Taxonomy" id="28588"/>
    <lineage>
        <taxon>Eukaryota</taxon>
        <taxon>Metazoa</taxon>
        <taxon>Ecdysozoa</taxon>
        <taxon>Arthropoda</taxon>
        <taxon>Hexapoda</taxon>
        <taxon>Insecta</taxon>
        <taxon>Pterygota</taxon>
        <taxon>Neoptera</taxon>
        <taxon>Endopterygota</taxon>
        <taxon>Diptera</taxon>
        <taxon>Brachycera</taxon>
        <taxon>Muscomorpha</taxon>
        <taxon>Tephritoidea</taxon>
        <taxon>Tephritidae</taxon>
        <taxon>Zeugodacus</taxon>
        <taxon>Zeugodacus</taxon>
    </lineage>
</organism>
<reference evidence="3" key="1">
    <citation type="submission" date="2014-11" db="EMBL/GenBank/DDBJ databases">
        <authorList>
            <person name="Geib S."/>
        </authorList>
    </citation>
    <scope>NUCLEOTIDE SEQUENCE</scope>
</reference>
<gene>
    <name evidence="3" type="primary">CHIT_3</name>
    <name evidence="3" type="ORF">g.5244</name>
</gene>
<keyword evidence="1" id="KW-0732">Signal</keyword>